<evidence type="ECO:0000313" key="2">
    <source>
        <dbReference type="Proteomes" id="UP000688947"/>
    </source>
</evidence>
<evidence type="ECO:0000313" key="1">
    <source>
        <dbReference type="EMBL" id="KAG6949499.1"/>
    </source>
</evidence>
<organism evidence="1 2">
    <name type="scientific">Phytophthora cactorum</name>
    <dbReference type="NCBI Taxonomy" id="29920"/>
    <lineage>
        <taxon>Eukaryota</taxon>
        <taxon>Sar</taxon>
        <taxon>Stramenopiles</taxon>
        <taxon>Oomycota</taxon>
        <taxon>Peronosporomycetes</taxon>
        <taxon>Peronosporales</taxon>
        <taxon>Peronosporaceae</taxon>
        <taxon>Phytophthora</taxon>
    </lineage>
</organism>
<dbReference type="EMBL" id="JAENGZ010001244">
    <property type="protein sequence ID" value="KAG6949499.1"/>
    <property type="molecule type" value="Genomic_DNA"/>
</dbReference>
<protein>
    <submittedName>
        <fullName evidence="1">Uncharacterized protein</fullName>
    </submittedName>
</protein>
<dbReference type="Proteomes" id="UP000688947">
    <property type="component" value="Unassembled WGS sequence"/>
</dbReference>
<accession>A0A8T1TXK9</accession>
<gene>
    <name evidence="1" type="ORF">JG687_00014825</name>
</gene>
<sequence>MPAVGDCYLRRIQQSLEPRLKSISTECQCALQVYSAGSRRLASFTMYCKKSVLER</sequence>
<comment type="caution">
    <text evidence="1">The sequence shown here is derived from an EMBL/GenBank/DDBJ whole genome shotgun (WGS) entry which is preliminary data.</text>
</comment>
<name>A0A8T1TXK9_9STRA</name>
<reference evidence="1" key="1">
    <citation type="submission" date="2021-01" db="EMBL/GenBank/DDBJ databases">
        <title>Phytophthora aleatoria, a newly-described species from Pinus radiata is distinct from Phytophthora cactorum isolates based on comparative genomics.</title>
        <authorList>
            <person name="Mcdougal R."/>
            <person name="Panda P."/>
            <person name="Williams N."/>
            <person name="Studholme D.J."/>
        </authorList>
    </citation>
    <scope>NUCLEOTIDE SEQUENCE</scope>
    <source>
        <strain evidence="1">NZFS 3830</strain>
    </source>
</reference>
<dbReference type="AlphaFoldDB" id="A0A8T1TXK9"/>
<proteinExistence type="predicted"/>